<evidence type="ECO:0000313" key="2">
    <source>
        <dbReference type="EMBL" id="KRS19059.1"/>
    </source>
</evidence>
<dbReference type="STRING" id="540747.SAMN04488031_103201"/>
<evidence type="ECO:0000259" key="1">
    <source>
        <dbReference type="SMART" id="SM00989"/>
    </source>
</evidence>
<dbReference type="InterPro" id="IPR004096">
    <property type="entry name" value="V4R"/>
</dbReference>
<protein>
    <submittedName>
        <fullName evidence="3">Bacteriochlorophyll 4-vinyl reductase</fullName>
    </submittedName>
</protein>
<dbReference type="InterPro" id="IPR010249">
    <property type="entry name" value="BchJ"/>
</dbReference>
<dbReference type="Proteomes" id="UP000051401">
    <property type="component" value="Unassembled WGS sequence"/>
</dbReference>
<dbReference type="EMBL" id="CP031598">
    <property type="protein sequence ID" value="QEW25994.1"/>
    <property type="molecule type" value="Genomic_DNA"/>
</dbReference>
<dbReference type="RefSeq" id="WP_057813945.1">
    <property type="nucleotide sequence ID" value="NZ_CP031598.1"/>
</dbReference>
<dbReference type="AlphaFoldDB" id="A0A0T5PD81"/>
<dbReference type="OrthoDB" id="2080515at2"/>
<reference evidence="2 4" key="1">
    <citation type="submission" date="2015-04" db="EMBL/GenBank/DDBJ databases">
        <title>The draft genome sequence of Roseovarius indicus B108T.</title>
        <authorList>
            <person name="Li G."/>
            <person name="Lai Q."/>
            <person name="Shao Z."/>
            <person name="Yan P."/>
        </authorList>
    </citation>
    <scope>NUCLEOTIDE SEQUENCE [LARGE SCALE GENOMIC DNA]</scope>
    <source>
        <strain evidence="2 4">B108</strain>
    </source>
</reference>
<accession>A0A0T5PD81</accession>
<name>A0A0T5PD81_9RHOB</name>
<dbReference type="PATRIC" id="fig|540747.5.peg.2613"/>
<dbReference type="SUPFAM" id="SSF111126">
    <property type="entry name" value="Ligand-binding domain in the NO signalling and Golgi transport"/>
    <property type="match status" value="1"/>
</dbReference>
<dbReference type="SMART" id="SM00989">
    <property type="entry name" value="V4R"/>
    <property type="match status" value="1"/>
</dbReference>
<reference evidence="3 5" key="2">
    <citation type="submission" date="2018-08" db="EMBL/GenBank/DDBJ databases">
        <title>Genetic Globetrotter - A new plasmid hitch-hiking vast phylogenetic and geographic distances.</title>
        <authorList>
            <person name="Vollmers J."/>
            <person name="Petersen J."/>
        </authorList>
    </citation>
    <scope>NUCLEOTIDE SEQUENCE [LARGE SCALE GENOMIC DNA]</scope>
    <source>
        <strain evidence="3 5">DSM 26383</strain>
    </source>
</reference>
<sequence>MGAQPGRVGPNAILQSREALEALGGVELAVRVFEAAGLLPLYDVPPVEMVPQDKAMALHRAIRAALPEDEALWAAREGGYRTGRYILAKRIPKFAREMLQILPAPLAGRLLLKAIQKHAWTFAGTGRVITAPGPPMEIVIEDNPLAQPGCPWHGSVFETLFGRLVAPHVRVSHPACCATGAPACRFLIDISGA</sequence>
<gene>
    <name evidence="3" type="ORF">RIdsm_01788</name>
    <name evidence="2" type="ORF">XM52_05180</name>
</gene>
<dbReference type="KEGG" id="rid:RIdsm_01788"/>
<dbReference type="GO" id="GO:0015979">
    <property type="term" value="P:photosynthesis"/>
    <property type="evidence" value="ECO:0007669"/>
    <property type="project" value="InterPro"/>
</dbReference>
<dbReference type="Proteomes" id="UP000325785">
    <property type="component" value="Chromosome"/>
</dbReference>
<evidence type="ECO:0000313" key="5">
    <source>
        <dbReference type="Proteomes" id="UP000325785"/>
    </source>
</evidence>
<dbReference type="InterPro" id="IPR024096">
    <property type="entry name" value="NO_sig/Golgi_transp_ligand-bd"/>
</dbReference>
<evidence type="ECO:0000313" key="3">
    <source>
        <dbReference type="EMBL" id="QEW25994.1"/>
    </source>
</evidence>
<dbReference type="EMBL" id="LAXI01000002">
    <property type="protein sequence ID" value="KRS19059.1"/>
    <property type="molecule type" value="Genomic_DNA"/>
</dbReference>
<dbReference type="GO" id="GO:0030494">
    <property type="term" value="P:bacteriochlorophyll biosynthetic process"/>
    <property type="evidence" value="ECO:0007669"/>
    <property type="project" value="InterPro"/>
</dbReference>
<dbReference type="NCBIfam" id="TIGR02019">
    <property type="entry name" value="BchJ"/>
    <property type="match status" value="1"/>
</dbReference>
<evidence type="ECO:0000313" key="4">
    <source>
        <dbReference type="Proteomes" id="UP000051401"/>
    </source>
</evidence>
<feature type="domain" description="4-vinyl reductase 4VR" evidence="1">
    <location>
        <begin position="135"/>
        <end position="190"/>
    </location>
</feature>
<proteinExistence type="predicted"/>
<keyword evidence="4" id="KW-1185">Reference proteome</keyword>
<organism evidence="2 4">
    <name type="scientific">Roseovarius indicus</name>
    <dbReference type="NCBI Taxonomy" id="540747"/>
    <lineage>
        <taxon>Bacteria</taxon>
        <taxon>Pseudomonadati</taxon>
        <taxon>Pseudomonadota</taxon>
        <taxon>Alphaproteobacteria</taxon>
        <taxon>Rhodobacterales</taxon>
        <taxon>Roseobacteraceae</taxon>
        <taxon>Roseovarius</taxon>
    </lineage>
</organism>